<dbReference type="AlphaFoldDB" id="A0A0A7V220"/>
<dbReference type="Proteomes" id="UP000030940">
    <property type="component" value="Chromosome"/>
</dbReference>
<gene>
    <name evidence="2" type="ORF">OY14_02320</name>
</gene>
<accession>A0A0A7V220</accession>
<dbReference type="STRING" id="1245910.OY14_02320"/>
<dbReference type="KEGG" id="bchi:OY14_02320"/>
<dbReference type="HOGENOM" id="CLU_080451_2_0_12"/>
<proteinExistence type="predicted"/>
<evidence type="ECO:0000313" key="3">
    <source>
        <dbReference type="Proteomes" id="UP000030940"/>
    </source>
</evidence>
<name>A0A0A7V220_9SPIR</name>
<organism evidence="2 3">
    <name type="scientific">Borreliella chilensis</name>
    <dbReference type="NCBI Taxonomy" id="1245910"/>
    <lineage>
        <taxon>Bacteria</taxon>
        <taxon>Pseudomonadati</taxon>
        <taxon>Spirochaetota</taxon>
        <taxon>Spirochaetia</taxon>
        <taxon>Spirochaetales</taxon>
        <taxon>Borreliaceae</taxon>
        <taxon>Borreliella</taxon>
    </lineage>
</organism>
<evidence type="ECO:0000313" key="2">
    <source>
        <dbReference type="EMBL" id="AJA90277.1"/>
    </source>
</evidence>
<evidence type="ECO:0000259" key="1">
    <source>
        <dbReference type="Pfam" id="PF03968"/>
    </source>
</evidence>
<reference evidence="2 3" key="1">
    <citation type="journal article" date="2015" name="Genome Announc.">
        <title>Genome Sequence of Borrelia chilensis VA1, a South American Member of the Lyme Borreliosis Group.</title>
        <authorList>
            <person name="Huang W."/>
            <person name="Ojaimi C."/>
            <person name="Fallon J.T."/>
            <person name="Travisany D."/>
            <person name="Maass A."/>
            <person name="Ivanova L."/>
            <person name="Tomova A."/>
            <person name="Gonzalez-Acuna D."/>
            <person name="Godfrey H.P."/>
            <person name="Cabello F.C."/>
        </authorList>
    </citation>
    <scope>NUCLEOTIDE SEQUENCE [LARGE SCALE GENOMIC DNA]</scope>
    <source>
        <strain evidence="2 3">VA1</strain>
    </source>
</reference>
<protein>
    <recommendedName>
        <fullName evidence="1">Organic solvent tolerance-like N-terminal domain-containing protein</fullName>
    </recommendedName>
</protein>
<feature type="domain" description="Organic solvent tolerance-like N-terminal" evidence="1">
    <location>
        <begin position="57"/>
        <end position="207"/>
    </location>
</feature>
<dbReference type="Pfam" id="PF03968">
    <property type="entry name" value="LptD_N"/>
    <property type="match status" value="1"/>
</dbReference>
<keyword evidence="3" id="KW-1185">Reference proteome</keyword>
<dbReference type="Gene3D" id="2.60.450.10">
    <property type="entry name" value="Lipopolysaccharide (LPS) transport protein A like domain"/>
    <property type="match status" value="1"/>
</dbReference>
<dbReference type="EMBL" id="CP009910">
    <property type="protein sequence ID" value="AJA90277.1"/>
    <property type="molecule type" value="Genomic_DNA"/>
</dbReference>
<dbReference type="InterPro" id="IPR005653">
    <property type="entry name" value="OstA-like_N"/>
</dbReference>
<sequence length="231" mass="27118">MRGLILIWIFIIVVNNVQAAQKESELKFERLKENKEKNTNFTFKSDFAQGIVSSFYKKIILKGNSEVVSLDFKLRADEIEIYGENSSYLEARGNVFYEDYKNKMNVKSQFLFFNRKLDNFYLQKGVELEDLENNMVIKAERVEGSNKANVYIMQYSVKIYKDDTFARAENGTYNKEEKEMILEGVPVIYQKDNYYSASRIIFNTQTNRYKLEGSVEGEFTQVENDVSEEKK</sequence>